<dbReference type="Proteomes" id="UP000499080">
    <property type="component" value="Unassembled WGS sequence"/>
</dbReference>
<evidence type="ECO:0000256" key="1">
    <source>
        <dbReference type="SAM" id="MobiDB-lite"/>
    </source>
</evidence>
<dbReference type="OrthoDB" id="2286242at2759"/>
<proteinExistence type="predicted"/>
<dbReference type="AlphaFoldDB" id="A0A4Y2GVT3"/>
<organism evidence="3 4">
    <name type="scientific">Araneus ventricosus</name>
    <name type="common">Orbweaver spider</name>
    <name type="synonym">Epeira ventricosa</name>
    <dbReference type="NCBI Taxonomy" id="182803"/>
    <lineage>
        <taxon>Eukaryota</taxon>
        <taxon>Metazoa</taxon>
        <taxon>Ecdysozoa</taxon>
        <taxon>Arthropoda</taxon>
        <taxon>Chelicerata</taxon>
        <taxon>Arachnida</taxon>
        <taxon>Araneae</taxon>
        <taxon>Araneomorphae</taxon>
        <taxon>Entelegynae</taxon>
        <taxon>Araneoidea</taxon>
        <taxon>Araneidae</taxon>
        <taxon>Araneus</taxon>
    </lineage>
</organism>
<evidence type="ECO:0000313" key="3">
    <source>
        <dbReference type="EMBL" id="GBM56925.1"/>
    </source>
</evidence>
<dbReference type="PANTHER" id="PTHR33198">
    <property type="entry name" value="ANK_REP_REGION DOMAIN-CONTAINING PROTEIN-RELATED"/>
    <property type="match status" value="1"/>
</dbReference>
<evidence type="ECO:0000313" key="4">
    <source>
        <dbReference type="Proteomes" id="UP000499080"/>
    </source>
</evidence>
<comment type="caution">
    <text evidence="3">The sequence shown here is derived from an EMBL/GenBank/DDBJ whole genome shotgun (WGS) entry which is preliminary data.</text>
</comment>
<gene>
    <name evidence="3" type="ORF">AVEN_168595_1</name>
</gene>
<dbReference type="EMBL" id="BGPR01001568">
    <property type="protein sequence ID" value="GBM56925.1"/>
    <property type="molecule type" value="Genomic_DNA"/>
</dbReference>
<sequence>MESLAPPPPFKLNLNQVESWKLWKQLFQRYMDATSLIAKPESQKVTILLHVIGEECLEIYNTFGEVSSVSMNDNLAKFEAHFVPQRNITYEHQRLFLLVQREGQSVDDFITEFRKQLKNCGYGSLNDSILVDHLVRGLSESRLRERLLRVPDLDIKKAVDMCRAAETSKLQAEVSFVEERSIDAIKRFKPSPEVKPRATGQANKTTCKKTRK</sequence>
<reference evidence="3 4" key="1">
    <citation type="journal article" date="2019" name="Sci. Rep.">
        <title>Orb-weaving spider Araneus ventricosus genome elucidates the spidroin gene catalogue.</title>
        <authorList>
            <person name="Kono N."/>
            <person name="Nakamura H."/>
            <person name="Ohtoshi R."/>
            <person name="Moran D.A.P."/>
            <person name="Shinohara A."/>
            <person name="Yoshida Y."/>
            <person name="Fujiwara M."/>
            <person name="Mori M."/>
            <person name="Tomita M."/>
            <person name="Arakawa K."/>
        </authorList>
    </citation>
    <scope>NUCLEOTIDE SEQUENCE [LARGE SCALE GENOMIC DNA]</scope>
</reference>
<dbReference type="InterPro" id="IPR005162">
    <property type="entry name" value="Retrotrans_gag_dom"/>
</dbReference>
<protein>
    <recommendedName>
        <fullName evidence="2">Retrotransposon gag domain-containing protein</fullName>
    </recommendedName>
</protein>
<feature type="domain" description="Retrotransposon gag" evidence="2">
    <location>
        <begin position="76"/>
        <end position="139"/>
    </location>
</feature>
<feature type="region of interest" description="Disordered" evidence="1">
    <location>
        <begin position="188"/>
        <end position="212"/>
    </location>
</feature>
<dbReference type="PANTHER" id="PTHR33198:SF20">
    <property type="entry name" value="RETROTRANSPOSON GAG DOMAIN-CONTAINING PROTEIN"/>
    <property type="match status" value="1"/>
</dbReference>
<dbReference type="Pfam" id="PF03732">
    <property type="entry name" value="Retrotrans_gag"/>
    <property type="match status" value="1"/>
</dbReference>
<keyword evidence="4" id="KW-1185">Reference proteome</keyword>
<accession>A0A4Y2GVT3</accession>
<name>A0A4Y2GVT3_ARAVE</name>
<evidence type="ECO:0000259" key="2">
    <source>
        <dbReference type="Pfam" id="PF03732"/>
    </source>
</evidence>